<keyword evidence="6 10" id="KW-0418">Kinase</keyword>
<dbReference type="InterPro" id="IPR027417">
    <property type="entry name" value="P-loop_NTPase"/>
</dbReference>
<comment type="similarity">
    <text evidence="2 10">Belongs to the cytidylate kinase family. Type 1 subfamily.</text>
</comment>
<dbReference type="Proteomes" id="UP000519126">
    <property type="component" value="Unassembled WGS sequence"/>
</dbReference>
<evidence type="ECO:0000256" key="10">
    <source>
        <dbReference type="HAMAP-Rule" id="MF_00238"/>
    </source>
</evidence>
<feature type="domain" description="Cytidylate kinase" evidence="11">
    <location>
        <begin position="9"/>
        <end position="222"/>
    </location>
</feature>
<dbReference type="GO" id="GO:0015949">
    <property type="term" value="P:nucleobase-containing small molecule interconversion"/>
    <property type="evidence" value="ECO:0007669"/>
    <property type="project" value="TreeGrafter"/>
</dbReference>
<dbReference type="PANTHER" id="PTHR21299:SF2">
    <property type="entry name" value="CYTIDYLATE KINASE"/>
    <property type="match status" value="1"/>
</dbReference>
<keyword evidence="7 10" id="KW-0067">ATP-binding</keyword>
<dbReference type="InterPro" id="IPR003136">
    <property type="entry name" value="Cytidylate_kin"/>
</dbReference>
<evidence type="ECO:0000256" key="6">
    <source>
        <dbReference type="ARBA" id="ARBA00022777"/>
    </source>
</evidence>
<keyword evidence="3 10" id="KW-0963">Cytoplasm</keyword>
<dbReference type="RefSeq" id="WP_076923977.1">
    <property type="nucleotide sequence ID" value="NZ_JABBCX010000001.1"/>
</dbReference>
<dbReference type="AlphaFoldDB" id="A0A7X9U414"/>
<organism evidence="12 13">
    <name type="scientific">Pseudoalteromonas arctica</name>
    <dbReference type="NCBI Taxonomy" id="394751"/>
    <lineage>
        <taxon>Bacteria</taxon>
        <taxon>Pseudomonadati</taxon>
        <taxon>Pseudomonadota</taxon>
        <taxon>Gammaproteobacteria</taxon>
        <taxon>Alteromonadales</taxon>
        <taxon>Pseudoalteromonadaceae</taxon>
        <taxon>Pseudoalteromonas</taxon>
    </lineage>
</organism>
<dbReference type="CDD" id="cd02020">
    <property type="entry name" value="CMPK"/>
    <property type="match status" value="1"/>
</dbReference>
<dbReference type="FunFam" id="3.40.50.300:FF:000262">
    <property type="entry name" value="Cytidylate kinase"/>
    <property type="match status" value="1"/>
</dbReference>
<evidence type="ECO:0000256" key="1">
    <source>
        <dbReference type="ARBA" id="ARBA00004496"/>
    </source>
</evidence>
<dbReference type="InterPro" id="IPR011994">
    <property type="entry name" value="Cytidylate_kinase_dom"/>
</dbReference>
<sequence>MQALLMPVITVDGPSGSGKGTVCRLLADKLGWDVLDSGAIYRVLSLAALHHQIALDNEEGLVPLAANLDVQFLVDSQTNAGKVILEGEDVTTTIRNEEVGAAASKVAALPRVREALLRRQRAFRTENGLIADGRDMGTVVFQDAPLKIYLTASAEERARRRFVELNTRGLDVTLSGLLQDIQARDERDMNRAVAPLVPAEDAIEIDTSELNAQQVFDKVITLLDIAISEGKLPKRS</sequence>
<dbReference type="Gene3D" id="3.40.50.300">
    <property type="entry name" value="P-loop containing nucleotide triphosphate hydrolases"/>
    <property type="match status" value="1"/>
</dbReference>
<comment type="caution">
    <text evidence="12">The sequence shown here is derived from an EMBL/GenBank/DDBJ whole genome shotgun (WGS) entry which is preliminary data.</text>
</comment>
<comment type="subcellular location">
    <subcellularLocation>
        <location evidence="1 10">Cytoplasm</location>
    </subcellularLocation>
</comment>
<comment type="catalytic activity">
    <reaction evidence="9 10">
        <text>CMP + ATP = CDP + ADP</text>
        <dbReference type="Rhea" id="RHEA:11600"/>
        <dbReference type="ChEBI" id="CHEBI:30616"/>
        <dbReference type="ChEBI" id="CHEBI:58069"/>
        <dbReference type="ChEBI" id="CHEBI:60377"/>
        <dbReference type="ChEBI" id="CHEBI:456216"/>
        <dbReference type="EC" id="2.7.4.25"/>
    </reaction>
</comment>
<evidence type="ECO:0000256" key="2">
    <source>
        <dbReference type="ARBA" id="ARBA00009427"/>
    </source>
</evidence>
<gene>
    <name evidence="10 12" type="primary">cmk</name>
    <name evidence="12" type="ORF">HHL01_02665</name>
</gene>
<evidence type="ECO:0000256" key="4">
    <source>
        <dbReference type="ARBA" id="ARBA00022679"/>
    </source>
</evidence>
<comment type="catalytic activity">
    <reaction evidence="8 10">
        <text>dCMP + ATP = dCDP + ADP</text>
        <dbReference type="Rhea" id="RHEA:25094"/>
        <dbReference type="ChEBI" id="CHEBI:30616"/>
        <dbReference type="ChEBI" id="CHEBI:57566"/>
        <dbReference type="ChEBI" id="CHEBI:58593"/>
        <dbReference type="ChEBI" id="CHEBI:456216"/>
        <dbReference type="EC" id="2.7.4.25"/>
    </reaction>
</comment>
<evidence type="ECO:0000256" key="5">
    <source>
        <dbReference type="ARBA" id="ARBA00022741"/>
    </source>
</evidence>
<feature type="binding site" evidence="10">
    <location>
        <begin position="13"/>
        <end position="21"/>
    </location>
    <ligand>
        <name>ATP</name>
        <dbReference type="ChEBI" id="CHEBI:30616"/>
    </ligand>
</feature>
<protein>
    <recommendedName>
        <fullName evidence="10">Cytidylate kinase</fullName>
        <shortName evidence="10">CK</shortName>
        <ecNumber evidence="10">2.7.4.25</ecNumber>
    </recommendedName>
    <alternativeName>
        <fullName evidence="10">Cytidine monophosphate kinase</fullName>
        <shortName evidence="10">CMP kinase</shortName>
    </alternativeName>
</protein>
<accession>A0A7X9U414</accession>
<dbReference type="EC" id="2.7.4.25" evidence="10"/>
<proteinExistence type="inferred from homology"/>
<dbReference type="SUPFAM" id="SSF52540">
    <property type="entry name" value="P-loop containing nucleoside triphosphate hydrolases"/>
    <property type="match status" value="1"/>
</dbReference>
<name>A0A7X9U414_9GAMM</name>
<keyword evidence="5 10" id="KW-0547">Nucleotide-binding</keyword>
<dbReference type="PANTHER" id="PTHR21299">
    <property type="entry name" value="CYTIDYLATE KINASE/PANTOATE-BETA-ALANINE LIGASE"/>
    <property type="match status" value="1"/>
</dbReference>
<evidence type="ECO:0000256" key="8">
    <source>
        <dbReference type="ARBA" id="ARBA00047615"/>
    </source>
</evidence>
<keyword evidence="4 10" id="KW-0808">Transferase</keyword>
<dbReference type="GO" id="GO:0006220">
    <property type="term" value="P:pyrimidine nucleotide metabolic process"/>
    <property type="evidence" value="ECO:0007669"/>
    <property type="project" value="UniProtKB-UniRule"/>
</dbReference>
<dbReference type="GO" id="GO:0005524">
    <property type="term" value="F:ATP binding"/>
    <property type="evidence" value="ECO:0007669"/>
    <property type="project" value="UniProtKB-UniRule"/>
</dbReference>
<reference evidence="12 13" key="1">
    <citation type="submission" date="2020-04" db="EMBL/GenBank/DDBJ databases">
        <title>Genome Sequencing and Assembley of Pseudoalteromonas artica.</title>
        <authorList>
            <person name="Akerly B."/>
            <person name="Cook G."/>
        </authorList>
    </citation>
    <scope>NUCLEOTIDE SEQUENCE [LARGE SCALE GENOMIC DNA]</scope>
    <source>
        <strain evidence="12 13">NEC-BIFX-0059</strain>
    </source>
</reference>
<dbReference type="Pfam" id="PF02224">
    <property type="entry name" value="Cytidylate_kin"/>
    <property type="match status" value="1"/>
</dbReference>
<dbReference type="HAMAP" id="MF_00238">
    <property type="entry name" value="Cytidyl_kinase_type1"/>
    <property type="match status" value="1"/>
</dbReference>
<dbReference type="GO" id="GO:0036431">
    <property type="term" value="F:dCMP kinase activity"/>
    <property type="evidence" value="ECO:0007669"/>
    <property type="project" value="InterPro"/>
</dbReference>
<evidence type="ECO:0000313" key="12">
    <source>
        <dbReference type="EMBL" id="NMF47088.1"/>
    </source>
</evidence>
<evidence type="ECO:0000256" key="3">
    <source>
        <dbReference type="ARBA" id="ARBA00022490"/>
    </source>
</evidence>
<dbReference type="GO" id="GO:0005829">
    <property type="term" value="C:cytosol"/>
    <property type="evidence" value="ECO:0007669"/>
    <property type="project" value="TreeGrafter"/>
</dbReference>
<evidence type="ECO:0000259" key="11">
    <source>
        <dbReference type="Pfam" id="PF02224"/>
    </source>
</evidence>
<evidence type="ECO:0000256" key="9">
    <source>
        <dbReference type="ARBA" id="ARBA00048478"/>
    </source>
</evidence>
<dbReference type="EMBL" id="JABBCX010000001">
    <property type="protein sequence ID" value="NMF47088.1"/>
    <property type="molecule type" value="Genomic_DNA"/>
</dbReference>
<evidence type="ECO:0000256" key="7">
    <source>
        <dbReference type="ARBA" id="ARBA00022840"/>
    </source>
</evidence>
<dbReference type="NCBIfam" id="TIGR00017">
    <property type="entry name" value="cmk"/>
    <property type="match status" value="1"/>
</dbReference>
<evidence type="ECO:0000313" key="13">
    <source>
        <dbReference type="Proteomes" id="UP000519126"/>
    </source>
</evidence>